<dbReference type="KEGG" id="saqt:GJV85_09580"/>
<organism evidence="3 4">
    <name type="scientific">Sulfurimonas aquatica</name>
    <dbReference type="NCBI Taxonomy" id="2672570"/>
    <lineage>
        <taxon>Bacteria</taxon>
        <taxon>Pseudomonadati</taxon>
        <taxon>Campylobacterota</taxon>
        <taxon>Epsilonproteobacteria</taxon>
        <taxon>Campylobacterales</taxon>
        <taxon>Sulfurimonadaceae</taxon>
        <taxon>Sulfurimonas</taxon>
    </lineage>
</organism>
<feature type="transmembrane region" description="Helical" evidence="1">
    <location>
        <begin position="85"/>
        <end position="104"/>
    </location>
</feature>
<sequence length="180" mass="19368">MFALVDLNNATAAELLQLNGIGKAKSQKIINYRELNTCFKSLDELGNIEGISKKLIASNRSNITLGICAIVKDKENTSSSAIKDVLLDPVNIIFVIFIFILALLDIKTGKDFKSQIVSIGVLGTFVGIFIGLQGFNPTDIVNSVNEILVGLKTAFFTSIVGMGVSTILSITQKLKANSEN</sequence>
<feature type="transmembrane region" description="Helical" evidence="1">
    <location>
        <begin position="147"/>
        <end position="170"/>
    </location>
</feature>
<proteinExistence type="predicted"/>
<dbReference type="PANTHER" id="PTHR21180:SF32">
    <property type="entry name" value="ENDONUCLEASE_EXONUCLEASE_PHOSPHATASE FAMILY DOMAIN-CONTAINING PROTEIN 1"/>
    <property type="match status" value="1"/>
</dbReference>
<evidence type="ECO:0000313" key="4">
    <source>
        <dbReference type="Proteomes" id="UP000671852"/>
    </source>
</evidence>
<dbReference type="InterPro" id="IPR003583">
    <property type="entry name" value="Hlx-hairpin-Hlx_DNA-bd_motif"/>
</dbReference>
<dbReference type="Proteomes" id="UP000671852">
    <property type="component" value="Chromosome"/>
</dbReference>
<gene>
    <name evidence="3" type="ORF">GJV85_09580</name>
</gene>
<protein>
    <recommendedName>
        <fullName evidence="2">Helix-hairpin-helix DNA-binding motif class 1 domain-containing protein</fullName>
    </recommendedName>
</protein>
<evidence type="ECO:0000313" key="3">
    <source>
        <dbReference type="EMBL" id="QSZ42344.1"/>
    </source>
</evidence>
<dbReference type="Pfam" id="PF12836">
    <property type="entry name" value="HHH_3"/>
    <property type="match status" value="1"/>
</dbReference>
<feature type="transmembrane region" description="Helical" evidence="1">
    <location>
        <begin position="116"/>
        <end position="135"/>
    </location>
</feature>
<evidence type="ECO:0000256" key="1">
    <source>
        <dbReference type="SAM" id="Phobius"/>
    </source>
</evidence>
<dbReference type="InterPro" id="IPR004509">
    <property type="entry name" value="Competence_ComEA_HhH"/>
</dbReference>
<evidence type="ECO:0000259" key="2">
    <source>
        <dbReference type="SMART" id="SM00278"/>
    </source>
</evidence>
<reference evidence="3" key="2">
    <citation type="submission" date="2021-04" db="EMBL/GenBank/DDBJ databases">
        <title>Isolation and characterization of a novel species of the genus Sulfurimonas.</title>
        <authorList>
            <person name="Fukui M."/>
        </authorList>
    </citation>
    <scope>NUCLEOTIDE SEQUENCE</scope>
    <source>
        <strain evidence="3">H1576</strain>
    </source>
</reference>
<dbReference type="EMBL" id="CP046072">
    <property type="protein sequence ID" value="QSZ42344.1"/>
    <property type="molecule type" value="Genomic_DNA"/>
</dbReference>
<keyword evidence="1" id="KW-0472">Membrane</keyword>
<accession>A0A975B189</accession>
<keyword evidence="4" id="KW-1185">Reference proteome</keyword>
<reference evidence="3" key="1">
    <citation type="submission" date="2019-11" db="EMBL/GenBank/DDBJ databases">
        <authorList>
            <person name="Kojima H."/>
        </authorList>
    </citation>
    <scope>NUCLEOTIDE SEQUENCE</scope>
    <source>
        <strain evidence="3">H1576</strain>
    </source>
</reference>
<dbReference type="InterPro" id="IPR010994">
    <property type="entry name" value="RuvA_2-like"/>
</dbReference>
<dbReference type="RefSeq" id="WP_207561161.1">
    <property type="nucleotide sequence ID" value="NZ_CP046072.1"/>
</dbReference>
<name>A0A975B189_9BACT</name>
<dbReference type="GO" id="GO:0003677">
    <property type="term" value="F:DNA binding"/>
    <property type="evidence" value="ECO:0007669"/>
    <property type="project" value="InterPro"/>
</dbReference>
<dbReference type="NCBIfam" id="TIGR00426">
    <property type="entry name" value="competence protein ComEA helix-hairpin-helix repeat region"/>
    <property type="match status" value="1"/>
</dbReference>
<dbReference type="SUPFAM" id="SSF47781">
    <property type="entry name" value="RuvA domain 2-like"/>
    <property type="match status" value="1"/>
</dbReference>
<dbReference type="Gene3D" id="1.10.150.280">
    <property type="entry name" value="AF1531-like domain"/>
    <property type="match status" value="1"/>
</dbReference>
<feature type="domain" description="Helix-hairpin-helix DNA-binding motif class 1" evidence="2">
    <location>
        <begin position="13"/>
        <end position="32"/>
    </location>
</feature>
<dbReference type="SMART" id="SM00278">
    <property type="entry name" value="HhH1"/>
    <property type="match status" value="2"/>
</dbReference>
<dbReference type="InterPro" id="IPR051675">
    <property type="entry name" value="Endo/Exo/Phosphatase_dom_1"/>
</dbReference>
<dbReference type="GO" id="GO:0006281">
    <property type="term" value="P:DNA repair"/>
    <property type="evidence" value="ECO:0007669"/>
    <property type="project" value="InterPro"/>
</dbReference>
<keyword evidence="1" id="KW-1133">Transmembrane helix</keyword>
<feature type="domain" description="Helix-hairpin-helix DNA-binding motif class 1" evidence="2">
    <location>
        <begin position="43"/>
        <end position="62"/>
    </location>
</feature>
<keyword evidence="1" id="KW-0812">Transmembrane</keyword>
<dbReference type="PANTHER" id="PTHR21180">
    <property type="entry name" value="ENDONUCLEASE/EXONUCLEASE/PHOSPHATASE FAMILY DOMAIN-CONTAINING PROTEIN 1"/>
    <property type="match status" value="1"/>
</dbReference>
<dbReference type="AlphaFoldDB" id="A0A975B189"/>